<evidence type="ECO:0000256" key="1">
    <source>
        <dbReference type="SAM" id="SignalP"/>
    </source>
</evidence>
<evidence type="ECO:0000313" key="3">
    <source>
        <dbReference type="Proteomes" id="UP001206572"/>
    </source>
</evidence>
<dbReference type="Proteomes" id="UP001206572">
    <property type="component" value="Unassembled WGS sequence"/>
</dbReference>
<proteinExistence type="predicted"/>
<comment type="caution">
    <text evidence="2">The sequence shown here is derived from an EMBL/GenBank/DDBJ whole genome shotgun (WGS) entry which is preliminary data.</text>
</comment>
<dbReference type="RefSeq" id="WP_258826203.1">
    <property type="nucleotide sequence ID" value="NZ_JANUHA010000001.1"/>
</dbReference>
<protein>
    <recommendedName>
        <fullName evidence="4">DUF3757 domain-containing protein</fullName>
    </recommendedName>
</protein>
<sequence>MNSISRLAFLLLCTAGAAQAAEPMKELGMPLGKKMQTPIALCPSEGPARDATSPCWVKAPKILKGGIQSGSLVVPPSANKHEWTAPGTYGATVDRHGVLLSVTVHSARADEFAKIRGSLTARLGKNLRAFHTDEQRRTAQWEWKDAVINLDCSAELGCATRFAFEDREEKRLQFATAMWKR</sequence>
<keyword evidence="3" id="KW-1185">Reference proteome</keyword>
<evidence type="ECO:0000313" key="2">
    <source>
        <dbReference type="EMBL" id="MCS0595125.1"/>
    </source>
</evidence>
<organism evidence="2 3">
    <name type="scientific">Massilia agri</name>
    <dbReference type="NCBI Taxonomy" id="1886785"/>
    <lineage>
        <taxon>Bacteria</taxon>
        <taxon>Pseudomonadati</taxon>
        <taxon>Pseudomonadota</taxon>
        <taxon>Betaproteobacteria</taxon>
        <taxon>Burkholderiales</taxon>
        <taxon>Oxalobacteraceae</taxon>
        <taxon>Telluria group</taxon>
        <taxon>Massilia</taxon>
    </lineage>
</organism>
<dbReference type="EMBL" id="JANUHA010000001">
    <property type="protein sequence ID" value="MCS0595125.1"/>
    <property type="molecule type" value="Genomic_DNA"/>
</dbReference>
<name>A0ABT2AGH2_9BURK</name>
<keyword evidence="1" id="KW-0732">Signal</keyword>
<evidence type="ECO:0008006" key="4">
    <source>
        <dbReference type="Google" id="ProtNLM"/>
    </source>
</evidence>
<accession>A0ABT2AGH2</accession>
<feature type="signal peptide" evidence="1">
    <location>
        <begin position="1"/>
        <end position="20"/>
    </location>
</feature>
<reference evidence="2 3" key="1">
    <citation type="submission" date="2022-08" db="EMBL/GenBank/DDBJ databases">
        <title>Reclassification of Massilia species as members of the genera Telluria, Duganella, Pseudoduganella, Mokoshia gen. nov. and Zemynaea gen. nov. using orthogonal and non-orthogonal genome-based approaches.</title>
        <authorList>
            <person name="Bowman J.P."/>
        </authorList>
    </citation>
    <scope>NUCLEOTIDE SEQUENCE [LARGE SCALE GENOMIC DNA]</scope>
    <source>
        <strain evidence="2 3">JCM 31661</strain>
    </source>
</reference>
<feature type="chain" id="PRO_5045091929" description="DUF3757 domain-containing protein" evidence="1">
    <location>
        <begin position="21"/>
        <end position="181"/>
    </location>
</feature>
<gene>
    <name evidence="2" type="ORF">NX780_02045</name>
</gene>